<feature type="compositionally biased region" description="Low complexity" evidence="1">
    <location>
        <begin position="330"/>
        <end position="341"/>
    </location>
</feature>
<sequence>MGKMKKEQLKKKKAFSFLLILLLCIILVFAPNTKALELVISNNGTGSVSEVSVQTQNAITVEQVNEGEVDNNVSTSSNTGENLLSANTGSNVTVTTGDSHQDINIENSLNQLLMDSNCCSSEKEANISGNGNDSTNTINLSQSDRETFSLVQTAIINNSIEGVANTGDNTANSNTSGDVSIQTGDISVAGQIINGPVNTANVYLKGSTGWSAKISQNGDGSTNTILSQFNNDTEIYTRSLAEIENFVVWNLNTGRNLANSNTSGELNIKTGDISLEFFIRNLANIARVEIDCCGIFNPGDDDEQNGGDFDGEEGLPVGGGEENQRGESGDGSVSESQSSGSILPSAAATEAGGPGIVGLSDTSSGAAQTLFFWVGLLMIAFGGRMVVNEIFPHLPKGKK</sequence>
<dbReference type="EMBL" id="MGHD01000003">
    <property type="protein sequence ID" value="OGM60691.1"/>
    <property type="molecule type" value="Genomic_DNA"/>
</dbReference>
<feature type="region of interest" description="Disordered" evidence="1">
    <location>
        <begin position="299"/>
        <end position="347"/>
    </location>
</feature>
<organism evidence="2 3">
    <name type="scientific">Candidatus Woesebacteria bacterium RIFCSPLOWO2_01_FULL_39_10b</name>
    <dbReference type="NCBI Taxonomy" id="1802517"/>
    <lineage>
        <taxon>Bacteria</taxon>
        <taxon>Candidatus Woeseibacteriota</taxon>
    </lineage>
</organism>
<proteinExistence type="predicted"/>
<comment type="caution">
    <text evidence="2">The sequence shown here is derived from an EMBL/GenBank/DDBJ whole genome shotgun (WGS) entry which is preliminary data.</text>
</comment>
<evidence type="ECO:0000313" key="2">
    <source>
        <dbReference type="EMBL" id="OGM60691.1"/>
    </source>
</evidence>
<accession>A0A1F8B9H6</accession>
<feature type="compositionally biased region" description="Acidic residues" evidence="1">
    <location>
        <begin position="299"/>
        <end position="313"/>
    </location>
</feature>
<protein>
    <submittedName>
        <fullName evidence="2">Uncharacterized protein</fullName>
    </submittedName>
</protein>
<dbReference type="AlphaFoldDB" id="A0A1F8B9H6"/>
<dbReference type="Proteomes" id="UP000176404">
    <property type="component" value="Unassembled WGS sequence"/>
</dbReference>
<evidence type="ECO:0000256" key="1">
    <source>
        <dbReference type="SAM" id="MobiDB-lite"/>
    </source>
</evidence>
<gene>
    <name evidence="2" type="ORF">A2892_01450</name>
</gene>
<reference evidence="2 3" key="1">
    <citation type="journal article" date="2016" name="Nat. Commun.">
        <title>Thousands of microbial genomes shed light on interconnected biogeochemical processes in an aquifer system.</title>
        <authorList>
            <person name="Anantharaman K."/>
            <person name="Brown C.T."/>
            <person name="Hug L.A."/>
            <person name="Sharon I."/>
            <person name="Castelle C.J."/>
            <person name="Probst A.J."/>
            <person name="Thomas B.C."/>
            <person name="Singh A."/>
            <person name="Wilkins M.J."/>
            <person name="Karaoz U."/>
            <person name="Brodie E.L."/>
            <person name="Williams K.H."/>
            <person name="Hubbard S.S."/>
            <person name="Banfield J.F."/>
        </authorList>
    </citation>
    <scope>NUCLEOTIDE SEQUENCE [LARGE SCALE GENOMIC DNA]</scope>
</reference>
<dbReference type="STRING" id="1802517.A2892_01450"/>
<evidence type="ECO:0000313" key="3">
    <source>
        <dbReference type="Proteomes" id="UP000176404"/>
    </source>
</evidence>
<name>A0A1F8B9H6_9BACT</name>